<evidence type="ECO:0000256" key="1">
    <source>
        <dbReference type="SAM" id="MobiDB-lite"/>
    </source>
</evidence>
<gene>
    <name evidence="2" type="ORF">OIU79_005567</name>
</gene>
<dbReference type="Proteomes" id="UP001151532">
    <property type="component" value="Chromosome 10"/>
</dbReference>
<organism evidence="2 3">
    <name type="scientific">Salix purpurea</name>
    <name type="common">Purple osier willow</name>
    <dbReference type="NCBI Taxonomy" id="77065"/>
    <lineage>
        <taxon>Eukaryota</taxon>
        <taxon>Viridiplantae</taxon>
        <taxon>Streptophyta</taxon>
        <taxon>Embryophyta</taxon>
        <taxon>Tracheophyta</taxon>
        <taxon>Spermatophyta</taxon>
        <taxon>Magnoliopsida</taxon>
        <taxon>eudicotyledons</taxon>
        <taxon>Gunneridae</taxon>
        <taxon>Pentapetalae</taxon>
        <taxon>rosids</taxon>
        <taxon>fabids</taxon>
        <taxon>Malpighiales</taxon>
        <taxon>Salicaceae</taxon>
        <taxon>Saliceae</taxon>
        <taxon>Salix</taxon>
    </lineage>
</organism>
<dbReference type="AlphaFoldDB" id="A0A9Q0TTA8"/>
<evidence type="ECO:0000313" key="2">
    <source>
        <dbReference type="EMBL" id="KAJ6717406.1"/>
    </source>
</evidence>
<reference evidence="2" key="2">
    <citation type="journal article" date="2023" name="Int. J. Mol. Sci.">
        <title>De Novo Assembly and Annotation of 11 Diverse Shrub Willow (Salix) Genomes Reveals Novel Gene Organization in Sex-Linked Regions.</title>
        <authorList>
            <person name="Hyden B."/>
            <person name="Feng K."/>
            <person name="Yates T.B."/>
            <person name="Jawdy S."/>
            <person name="Cereghino C."/>
            <person name="Smart L.B."/>
            <person name="Muchero W."/>
        </authorList>
    </citation>
    <scope>NUCLEOTIDE SEQUENCE</scope>
    <source>
        <tissue evidence="2">Shoot tip</tissue>
    </source>
</reference>
<sequence>MRQHLAGERGNVTPCEDVPEDVNVWIQQHLGFEVLEKLRKQKEANPAKNSYLPYFQDKGGDDDDARPLQKMATRGRGKEVLEGRSNRTKRHKKQHLQMVVPVVARPLLQKCMRSNINPTSLEVMGATMGDWVEDLEATEAEELGWLDVAITSERVNHDVQNTDDSNESTDNRSSDLTKGLDGDDDLYQPTYFFIG</sequence>
<feature type="compositionally biased region" description="Basic residues" evidence="1">
    <location>
        <begin position="86"/>
        <end position="95"/>
    </location>
</feature>
<dbReference type="EMBL" id="JAPFFK010000014">
    <property type="protein sequence ID" value="KAJ6717406.1"/>
    <property type="molecule type" value="Genomic_DNA"/>
</dbReference>
<proteinExistence type="predicted"/>
<accession>A0A9Q0TTA8</accession>
<reference evidence="2" key="1">
    <citation type="submission" date="2022-11" db="EMBL/GenBank/DDBJ databases">
        <authorList>
            <person name="Hyden B.L."/>
            <person name="Feng K."/>
            <person name="Yates T."/>
            <person name="Jawdy S."/>
            <person name="Smart L.B."/>
            <person name="Muchero W."/>
        </authorList>
    </citation>
    <scope>NUCLEOTIDE SEQUENCE</scope>
    <source>
        <tissue evidence="2">Shoot tip</tissue>
    </source>
</reference>
<evidence type="ECO:0000313" key="3">
    <source>
        <dbReference type="Proteomes" id="UP001151532"/>
    </source>
</evidence>
<keyword evidence="3" id="KW-1185">Reference proteome</keyword>
<dbReference type="OrthoDB" id="10448721at2759"/>
<feature type="region of interest" description="Disordered" evidence="1">
    <location>
        <begin position="156"/>
        <end position="182"/>
    </location>
</feature>
<name>A0A9Q0TTA8_SALPP</name>
<protein>
    <submittedName>
        <fullName evidence="2">Uncharacterized protein</fullName>
    </submittedName>
</protein>
<feature type="region of interest" description="Disordered" evidence="1">
    <location>
        <begin position="75"/>
        <end position="95"/>
    </location>
</feature>
<comment type="caution">
    <text evidence="2">The sequence shown here is derived from an EMBL/GenBank/DDBJ whole genome shotgun (WGS) entry which is preliminary data.</text>
</comment>
<feature type="compositionally biased region" description="Basic and acidic residues" evidence="1">
    <location>
        <begin position="76"/>
        <end position="85"/>
    </location>
</feature>
<feature type="compositionally biased region" description="Basic and acidic residues" evidence="1">
    <location>
        <begin position="169"/>
        <end position="181"/>
    </location>
</feature>